<dbReference type="InterPro" id="IPR002110">
    <property type="entry name" value="Ankyrin_rpt"/>
</dbReference>
<dbReference type="PANTHER" id="PTHR23206:SF8">
    <property type="entry name" value="ANKYRIN REPEAT AND KH DOMAIN-CONTAINING 1"/>
    <property type="match status" value="1"/>
</dbReference>
<dbReference type="Pfam" id="PF00023">
    <property type="entry name" value="Ank"/>
    <property type="match status" value="3"/>
</dbReference>
<dbReference type="AlphaFoldDB" id="A0A8H7D9R7"/>
<feature type="repeat" description="ANK" evidence="3">
    <location>
        <begin position="960"/>
        <end position="992"/>
    </location>
</feature>
<dbReference type="Pfam" id="PF22939">
    <property type="entry name" value="WHD_GPIID"/>
    <property type="match status" value="1"/>
</dbReference>
<reference evidence="6" key="1">
    <citation type="submission" date="2020-05" db="EMBL/GenBank/DDBJ databases">
        <title>Mycena genomes resolve the evolution of fungal bioluminescence.</title>
        <authorList>
            <person name="Tsai I.J."/>
        </authorList>
    </citation>
    <scope>NUCLEOTIDE SEQUENCE</scope>
    <source>
        <strain evidence="6">CCC161011</strain>
    </source>
</reference>
<gene>
    <name evidence="6" type="ORF">MVEN_00348200</name>
</gene>
<feature type="repeat" description="ANK" evidence="3">
    <location>
        <begin position="559"/>
        <end position="591"/>
    </location>
</feature>
<dbReference type="Pfam" id="PF12796">
    <property type="entry name" value="Ank_2"/>
    <property type="match status" value="4"/>
</dbReference>
<dbReference type="SUPFAM" id="SSF48403">
    <property type="entry name" value="Ankyrin repeat"/>
    <property type="match status" value="2"/>
</dbReference>
<dbReference type="OrthoDB" id="194358at2759"/>
<dbReference type="EMBL" id="JACAZI010000003">
    <property type="protein sequence ID" value="KAF7364782.1"/>
    <property type="molecule type" value="Genomic_DNA"/>
</dbReference>
<feature type="repeat" description="ANK" evidence="3">
    <location>
        <begin position="796"/>
        <end position="828"/>
    </location>
</feature>
<evidence type="ECO:0000256" key="3">
    <source>
        <dbReference type="PROSITE-ProRule" id="PRU00023"/>
    </source>
</evidence>
<dbReference type="PROSITE" id="PS50088">
    <property type="entry name" value="ANK_REPEAT"/>
    <property type="match status" value="13"/>
</dbReference>
<dbReference type="InterPro" id="IPR054471">
    <property type="entry name" value="GPIID_WHD"/>
</dbReference>
<keyword evidence="2 3" id="KW-0040">ANK repeat</keyword>
<evidence type="ECO:0000256" key="2">
    <source>
        <dbReference type="ARBA" id="ARBA00023043"/>
    </source>
</evidence>
<sequence>MESGSSESRVINNYIYGGVGGNGGGAGVQGQGGGGGVGEGNTLNYIFGTVENFTNHVYHGKVGENDGKLLSVVVNHLDFETRTSPRTITVACLYLNHKETQIQTPSNLLAGLWRQLVFEKPISTDSVVQNLYKRHSEKGTRPTLAEIHEVLFLAVAQWSKAYIVVDALDEYPEDDRMVLLEQLTTLGSTVNLMVTSRPHIREYHEYIFANINIRQNLKTDIRIQIEIRASDEDIRKYVNQRIQAHYRLRLHVQTSPDLREYIITKILKAVDGMFLLAKLHTESLMGKSTVKLVRETLEYLPKDLDAAYKDTMGRINQQQTCDRELALAALTWVANAKRVLKVTELREALAVKAGAKNIDPDDRPEISIILDVCAGLIIVNSQGWDTTVRLVHYSTQNFLDGLFPDPHTDITRTLLTYLAMDEVHSYIHEVQIGQPMLVSWGAREYPLIHYCEYCLIHAVGQPEVELCNMILDFLAVAAQWHRRMYQWDALPWNFLWSSSPSPLWVAAAANLLKIAEYLLDHGGAPNNENKAMSALCVASSRGHLQMVKLFKGASEELGRDCNALRLASQYGHIEVVQFLLESGADVNAEEPPTLEPDGPRYLPRTALEAAILEGHSEIVHLLFENGANINVLGRSFPRALYAASGNGRTEIVRQVLEDTVARHNSMEGPSRASVYDEALMLAAWMGHTETCRLLLANGADVDTVNLHSHTPLWNAALKGHTETVRLLLEEGANVNKMLTLRMACSLGHTKVVRLLLQTKVDIKEVGKALADACLAGRRDVILLLLDKGADINFAAKYGTPLSLASQNGHTQVVRLLLEKGADVNVATGNDGTALCAASSRGRTEIVQLLLDNGADVNFTAGKYGTALFRASQNGRTEVVDLLLEKGADVNATAGNDGTALCAASSGGHTEVVHLLLQNGTDINGAGEYGTALCRASENGHTDVVDLLLKKGPNVNAMGGARRSALAAAFNEGHTDIVRLVLENGADVNAIGKDSDSALYLASEKGHTQIVRLLLEKGASVNKASENCLNSLQTASKEGHTEIVQILLEHGADVNAMGGGEGTALHLALKNGHRDIVRLLEKGAGQ</sequence>
<feature type="repeat" description="ANK" evidence="3">
    <location>
        <begin position="927"/>
        <end position="959"/>
    </location>
</feature>
<accession>A0A8H7D9R7</accession>
<feature type="repeat" description="ANK" evidence="3">
    <location>
        <begin position="862"/>
        <end position="894"/>
    </location>
</feature>
<proteinExistence type="predicted"/>
<comment type="caution">
    <text evidence="6">The sequence shown here is derived from an EMBL/GenBank/DDBJ whole genome shotgun (WGS) entry which is preliminary data.</text>
</comment>
<keyword evidence="1" id="KW-0677">Repeat</keyword>
<feature type="domain" description="GPI inositol-deacylase winged helix" evidence="4">
    <location>
        <begin position="319"/>
        <end position="399"/>
    </location>
</feature>
<dbReference type="InterPro" id="IPR056884">
    <property type="entry name" value="NPHP3-like_N"/>
</dbReference>
<feature type="repeat" description="ANK" evidence="3">
    <location>
        <begin position="993"/>
        <end position="1025"/>
    </location>
</feature>
<evidence type="ECO:0000259" key="5">
    <source>
        <dbReference type="Pfam" id="PF24883"/>
    </source>
</evidence>
<keyword evidence="7" id="KW-1185">Reference proteome</keyword>
<evidence type="ECO:0000256" key="1">
    <source>
        <dbReference type="ARBA" id="ARBA00022737"/>
    </source>
</evidence>
<evidence type="ECO:0000313" key="7">
    <source>
        <dbReference type="Proteomes" id="UP000620124"/>
    </source>
</evidence>
<dbReference type="InterPro" id="IPR051631">
    <property type="entry name" value="Ankyrin-KH/SAM_domain"/>
</dbReference>
<dbReference type="GO" id="GO:0005737">
    <property type="term" value="C:cytoplasm"/>
    <property type="evidence" value="ECO:0007669"/>
    <property type="project" value="TreeGrafter"/>
</dbReference>
<dbReference type="PROSITE" id="PS50297">
    <property type="entry name" value="ANK_REP_REGION"/>
    <property type="match status" value="13"/>
</dbReference>
<dbReference type="Pfam" id="PF13637">
    <property type="entry name" value="Ank_4"/>
    <property type="match status" value="1"/>
</dbReference>
<protein>
    <submittedName>
        <fullName evidence="6">ANK-REP-REGION domain-containing protein</fullName>
    </submittedName>
</protein>
<dbReference type="Gene3D" id="1.25.40.20">
    <property type="entry name" value="Ankyrin repeat-containing domain"/>
    <property type="match status" value="6"/>
</dbReference>
<dbReference type="SMART" id="SM00248">
    <property type="entry name" value="ANK"/>
    <property type="match status" value="15"/>
</dbReference>
<name>A0A8H7D9R7_9AGAR</name>
<organism evidence="6 7">
    <name type="scientific">Mycena venus</name>
    <dbReference type="NCBI Taxonomy" id="2733690"/>
    <lineage>
        <taxon>Eukaryota</taxon>
        <taxon>Fungi</taxon>
        <taxon>Dikarya</taxon>
        <taxon>Basidiomycota</taxon>
        <taxon>Agaricomycotina</taxon>
        <taxon>Agaricomycetes</taxon>
        <taxon>Agaricomycetidae</taxon>
        <taxon>Agaricales</taxon>
        <taxon>Marasmiineae</taxon>
        <taxon>Mycenaceae</taxon>
        <taxon>Mycena</taxon>
    </lineage>
</organism>
<dbReference type="Proteomes" id="UP000620124">
    <property type="component" value="Unassembled WGS sequence"/>
</dbReference>
<feature type="repeat" description="ANK" evidence="3">
    <location>
        <begin position="1026"/>
        <end position="1058"/>
    </location>
</feature>
<feature type="repeat" description="ANK" evidence="3">
    <location>
        <begin position="678"/>
        <end position="706"/>
    </location>
</feature>
<dbReference type="InterPro" id="IPR036770">
    <property type="entry name" value="Ankyrin_rpt-contain_sf"/>
</dbReference>
<feature type="repeat" description="ANK" evidence="3">
    <location>
        <begin position="602"/>
        <end position="634"/>
    </location>
</feature>
<dbReference type="Pfam" id="PF24883">
    <property type="entry name" value="NPHP3_N"/>
    <property type="match status" value="1"/>
</dbReference>
<feature type="repeat" description="ANK" evidence="3">
    <location>
        <begin position="829"/>
        <end position="861"/>
    </location>
</feature>
<dbReference type="PANTHER" id="PTHR23206">
    <property type="entry name" value="MASK PROTEIN"/>
    <property type="match status" value="1"/>
</dbReference>
<feature type="repeat" description="ANK" evidence="3">
    <location>
        <begin position="895"/>
        <end position="927"/>
    </location>
</feature>
<feature type="repeat" description="ANK" evidence="3">
    <location>
        <begin position="1059"/>
        <end position="1085"/>
    </location>
</feature>
<feature type="domain" description="Nephrocystin 3-like N-terminal" evidence="5">
    <location>
        <begin position="68"/>
        <end position="197"/>
    </location>
</feature>
<evidence type="ECO:0000259" key="4">
    <source>
        <dbReference type="Pfam" id="PF22939"/>
    </source>
</evidence>
<evidence type="ECO:0000313" key="6">
    <source>
        <dbReference type="EMBL" id="KAF7364782.1"/>
    </source>
</evidence>
<feature type="repeat" description="ANK" evidence="3">
    <location>
        <begin position="707"/>
        <end position="739"/>
    </location>
</feature>
<dbReference type="PRINTS" id="PR01415">
    <property type="entry name" value="ANKYRIN"/>
</dbReference>